<dbReference type="InterPro" id="IPR029016">
    <property type="entry name" value="GAF-like_dom_sf"/>
</dbReference>
<comment type="subcellular location">
    <subcellularLocation>
        <location evidence="1">Membrane</location>
        <topology evidence="1">Multi-pass membrane protein</topology>
    </subcellularLocation>
</comment>
<reference evidence="10" key="1">
    <citation type="submission" date="2018-09" db="EMBL/GenBank/DDBJ databases">
        <authorList>
            <person name="Zhu H."/>
        </authorList>
    </citation>
    <scope>NUCLEOTIDE SEQUENCE [LARGE SCALE GENOMIC DNA]</scope>
    <source>
        <strain evidence="10">K1R23-30</strain>
    </source>
</reference>
<evidence type="ECO:0000256" key="6">
    <source>
        <dbReference type="SAM" id="MobiDB-lite"/>
    </source>
</evidence>
<feature type="transmembrane region" description="Helical" evidence="7">
    <location>
        <begin position="36"/>
        <end position="55"/>
    </location>
</feature>
<evidence type="ECO:0000313" key="9">
    <source>
        <dbReference type="EMBL" id="RJF96141.1"/>
    </source>
</evidence>
<dbReference type="SUPFAM" id="SSF55781">
    <property type="entry name" value="GAF domain-like"/>
    <property type="match status" value="1"/>
</dbReference>
<dbReference type="GO" id="GO:0016020">
    <property type="term" value="C:membrane"/>
    <property type="evidence" value="ECO:0007669"/>
    <property type="project" value="UniProtKB-SubCell"/>
</dbReference>
<keyword evidence="3 7" id="KW-0812">Transmembrane</keyword>
<keyword evidence="4 7" id="KW-1133">Transmembrane helix</keyword>
<keyword evidence="10" id="KW-1185">Reference proteome</keyword>
<dbReference type="Pfam" id="PF01590">
    <property type="entry name" value="GAF"/>
    <property type="match status" value="1"/>
</dbReference>
<feature type="transmembrane region" description="Helical" evidence="7">
    <location>
        <begin position="334"/>
        <end position="359"/>
    </location>
</feature>
<evidence type="ECO:0000259" key="8">
    <source>
        <dbReference type="SMART" id="SM00065"/>
    </source>
</evidence>
<sequence length="797" mass="86114">MRFVPDTSTNHGLNVNTAAIVVLTIVALYFGRDIFVPFALAVLLSFMLAPPVNWLRRTRLPRSAAVLLAVSSAVAIIAGISFLVGSQVVILANNLPTYQKTMQEKIRSIRDAAPGGGAIDRSAAVFQALGRELSEAAGTDGKKQDPSAARQKEPLPVRIEPSQPQPLEIVQNIAGSVLGPVGTAGLVIVFIFFVLLAPSDLRDRFIRLAGSDLHRTTEALNEAASRVSRYLLMQLVVNASYGVPLGFGLYMIGVPGAFLWALLATLLRFIPYLGPVIAAIFPVTMAFAVDPGWNMLLWTATLVIVLELVSNNMIEPWLYGSSTGMTPMAVILSAIFWTLLWGPVGLFLATPLTVCLVVMGRYVPQLAFIDVLLGSDPVLSPEERLYQRLIAGNVEEAIDIAETEVSEHSLLEFYDQVALQTLRLAENSRERGGSKEDRQSVAEGLRTIVEDLQDVIARTPDEDNGPGVQQWLGTPVLCVAGRGELDAAAALLLTHMLETRGIGARVVPASMIAADAIGNLDLAGVDVICLSYLNPMPKAYARFVCRRLKPRIRRGKIVLGLWNMSSGSAVAEKLAAEAGADAAVTSLDLASHLIEDIVRQTVDPEMPPPAPLPAEEMERLQALQSSGVLAADKSALLDRIARSVAEAVDTPIALVSLIDDTLQLWKGAFGLPEELQKTRQGSRDTSICTHVVASNAPLVIEDTARDSRFARNSFLRKHGLRFYAGVPLRAKSKQVIGTLCVMDLRPRTLSPRELKLMQVIADELMTDLVQEIAIAIETQEVDTVEENAPPVAPDARA</sequence>
<evidence type="ECO:0000256" key="5">
    <source>
        <dbReference type="ARBA" id="ARBA00023136"/>
    </source>
</evidence>
<feature type="transmembrane region" description="Helical" evidence="7">
    <location>
        <begin position="235"/>
        <end position="263"/>
    </location>
</feature>
<dbReference type="Proteomes" id="UP000265955">
    <property type="component" value="Unassembled WGS sequence"/>
</dbReference>
<feature type="compositionally biased region" description="Basic and acidic residues" evidence="6">
    <location>
        <begin position="140"/>
        <end position="155"/>
    </location>
</feature>
<dbReference type="PANTHER" id="PTHR43102">
    <property type="entry name" value="SLR1143 PROTEIN"/>
    <property type="match status" value="1"/>
</dbReference>
<feature type="domain" description="GAF" evidence="8">
    <location>
        <begin position="632"/>
        <end position="778"/>
    </location>
</feature>
<feature type="transmembrane region" description="Helical" evidence="7">
    <location>
        <begin position="269"/>
        <end position="289"/>
    </location>
</feature>
<dbReference type="InterPro" id="IPR002549">
    <property type="entry name" value="AI-2E-like"/>
</dbReference>
<evidence type="ECO:0000256" key="7">
    <source>
        <dbReference type="SAM" id="Phobius"/>
    </source>
</evidence>
<dbReference type="OrthoDB" id="9816139at2"/>
<keyword evidence="5 7" id="KW-0472">Membrane</keyword>
<proteinExistence type="inferred from homology"/>
<organism evidence="9 10">
    <name type="scientific">Noviherbaspirillum saxi</name>
    <dbReference type="NCBI Taxonomy" id="2320863"/>
    <lineage>
        <taxon>Bacteria</taxon>
        <taxon>Pseudomonadati</taxon>
        <taxon>Pseudomonadota</taxon>
        <taxon>Betaproteobacteria</taxon>
        <taxon>Burkholderiales</taxon>
        <taxon>Oxalobacteraceae</taxon>
        <taxon>Noviherbaspirillum</taxon>
    </lineage>
</organism>
<evidence type="ECO:0000256" key="2">
    <source>
        <dbReference type="ARBA" id="ARBA00009773"/>
    </source>
</evidence>
<comment type="caution">
    <text evidence="9">The sequence shown here is derived from an EMBL/GenBank/DDBJ whole genome shotgun (WGS) entry which is preliminary data.</text>
</comment>
<gene>
    <name evidence="9" type="ORF">D3871_22675</name>
</gene>
<feature type="region of interest" description="Disordered" evidence="6">
    <location>
        <begin position="135"/>
        <end position="156"/>
    </location>
</feature>
<dbReference type="Gene3D" id="3.30.450.40">
    <property type="match status" value="1"/>
</dbReference>
<feature type="transmembrane region" description="Helical" evidence="7">
    <location>
        <begin position="173"/>
        <end position="197"/>
    </location>
</feature>
<accession>A0A3A3FN35</accession>
<protein>
    <submittedName>
        <fullName evidence="9">AI-2E family transporter</fullName>
    </submittedName>
</protein>
<dbReference type="EMBL" id="QYUO01000002">
    <property type="protein sequence ID" value="RJF96141.1"/>
    <property type="molecule type" value="Genomic_DNA"/>
</dbReference>
<comment type="similarity">
    <text evidence="2">Belongs to the autoinducer-2 exporter (AI-2E) (TC 2.A.86) family.</text>
</comment>
<feature type="transmembrane region" description="Helical" evidence="7">
    <location>
        <begin position="67"/>
        <end position="92"/>
    </location>
</feature>
<evidence type="ECO:0000313" key="10">
    <source>
        <dbReference type="Proteomes" id="UP000265955"/>
    </source>
</evidence>
<evidence type="ECO:0000256" key="3">
    <source>
        <dbReference type="ARBA" id="ARBA00022692"/>
    </source>
</evidence>
<dbReference type="PANTHER" id="PTHR43102:SF2">
    <property type="entry name" value="GAF DOMAIN-CONTAINING PROTEIN"/>
    <property type="match status" value="1"/>
</dbReference>
<dbReference type="AlphaFoldDB" id="A0A3A3FN35"/>
<name>A0A3A3FN35_9BURK</name>
<feature type="transmembrane region" description="Helical" evidence="7">
    <location>
        <begin position="12"/>
        <end position="30"/>
    </location>
</feature>
<dbReference type="InterPro" id="IPR003018">
    <property type="entry name" value="GAF"/>
</dbReference>
<evidence type="ECO:0000256" key="4">
    <source>
        <dbReference type="ARBA" id="ARBA00022989"/>
    </source>
</evidence>
<dbReference type="SMART" id="SM00065">
    <property type="entry name" value="GAF"/>
    <property type="match status" value="1"/>
</dbReference>
<evidence type="ECO:0000256" key="1">
    <source>
        <dbReference type="ARBA" id="ARBA00004141"/>
    </source>
</evidence>
<dbReference type="Pfam" id="PF01594">
    <property type="entry name" value="AI-2E_transport"/>
    <property type="match status" value="1"/>
</dbReference>